<dbReference type="Proteomes" id="UP000177080">
    <property type="component" value="Unassembled WGS sequence"/>
</dbReference>
<feature type="region of interest" description="Disordered" evidence="1">
    <location>
        <begin position="27"/>
        <end position="46"/>
    </location>
</feature>
<organism evidence="2 3">
    <name type="scientific">Candidatus Amesbacteria bacterium RIFCSPLOWO2_01_FULL_48_25</name>
    <dbReference type="NCBI Taxonomy" id="1797259"/>
    <lineage>
        <taxon>Bacteria</taxon>
        <taxon>Candidatus Amesiibacteriota</taxon>
    </lineage>
</organism>
<dbReference type="EMBL" id="MEXN01000003">
    <property type="protein sequence ID" value="OGD04092.1"/>
    <property type="molecule type" value="Genomic_DNA"/>
</dbReference>
<dbReference type="STRING" id="1797259.A2989_01700"/>
<evidence type="ECO:0000256" key="1">
    <source>
        <dbReference type="SAM" id="MobiDB-lite"/>
    </source>
</evidence>
<comment type="caution">
    <text evidence="2">The sequence shown here is derived from an EMBL/GenBank/DDBJ whole genome shotgun (WGS) entry which is preliminary data.</text>
</comment>
<sequence length="206" mass="22009">MNKNLMIGVGVVVVLLLGGWYVMGRKTNQPSPQPTEQITPTPARQSGSLRQLLAGGIAQKCTFSSEATQGTVYMSGGKMRGDMKTTADDKTIVSHMLVDGTTTYIWMDDQTAGYKMSWENSTPAPTGEARPGFDPDRDVDYDCGVWVTDGSQFTLPTNVTFSDMSKIITPSGMAPKTTPGSQSQCDACNNLTGTAKTQCLTALGCN</sequence>
<accession>A0A1F4ZCQ7</accession>
<proteinExistence type="predicted"/>
<evidence type="ECO:0000313" key="3">
    <source>
        <dbReference type="Proteomes" id="UP000177080"/>
    </source>
</evidence>
<reference evidence="2 3" key="1">
    <citation type="journal article" date="2016" name="Nat. Commun.">
        <title>Thousands of microbial genomes shed light on interconnected biogeochemical processes in an aquifer system.</title>
        <authorList>
            <person name="Anantharaman K."/>
            <person name="Brown C.T."/>
            <person name="Hug L.A."/>
            <person name="Sharon I."/>
            <person name="Castelle C.J."/>
            <person name="Probst A.J."/>
            <person name="Thomas B.C."/>
            <person name="Singh A."/>
            <person name="Wilkins M.J."/>
            <person name="Karaoz U."/>
            <person name="Brodie E.L."/>
            <person name="Williams K.H."/>
            <person name="Hubbard S.S."/>
            <person name="Banfield J.F."/>
        </authorList>
    </citation>
    <scope>NUCLEOTIDE SEQUENCE [LARGE SCALE GENOMIC DNA]</scope>
</reference>
<protein>
    <submittedName>
        <fullName evidence="2">Uncharacterized protein</fullName>
    </submittedName>
</protein>
<evidence type="ECO:0000313" key="2">
    <source>
        <dbReference type="EMBL" id="OGD04092.1"/>
    </source>
</evidence>
<dbReference type="AlphaFoldDB" id="A0A1F4ZCQ7"/>
<gene>
    <name evidence="2" type="ORF">A2989_01700</name>
</gene>
<name>A0A1F4ZCQ7_9BACT</name>